<reference evidence="1 2" key="1">
    <citation type="journal article" date="2021" name="Environ. Microbiol.">
        <title>Gene family expansions and transcriptome signatures uncover fungal adaptations to wood decay.</title>
        <authorList>
            <person name="Hage H."/>
            <person name="Miyauchi S."/>
            <person name="Viragh M."/>
            <person name="Drula E."/>
            <person name="Min B."/>
            <person name="Chaduli D."/>
            <person name="Navarro D."/>
            <person name="Favel A."/>
            <person name="Norest M."/>
            <person name="Lesage-Meessen L."/>
            <person name="Balint B."/>
            <person name="Merenyi Z."/>
            <person name="de Eugenio L."/>
            <person name="Morin E."/>
            <person name="Martinez A.T."/>
            <person name="Baldrian P."/>
            <person name="Stursova M."/>
            <person name="Martinez M.J."/>
            <person name="Novotny C."/>
            <person name="Magnuson J.K."/>
            <person name="Spatafora J.W."/>
            <person name="Maurice S."/>
            <person name="Pangilinan J."/>
            <person name="Andreopoulos W."/>
            <person name="LaButti K."/>
            <person name="Hundley H."/>
            <person name="Na H."/>
            <person name="Kuo A."/>
            <person name="Barry K."/>
            <person name="Lipzen A."/>
            <person name="Henrissat B."/>
            <person name="Riley R."/>
            <person name="Ahrendt S."/>
            <person name="Nagy L.G."/>
            <person name="Grigoriev I.V."/>
            <person name="Martin F."/>
            <person name="Rosso M.N."/>
        </authorList>
    </citation>
    <scope>NUCLEOTIDE SEQUENCE [LARGE SCALE GENOMIC DNA]</scope>
    <source>
        <strain evidence="1 2">CIRM-BRFM 1785</strain>
    </source>
</reference>
<dbReference type="Proteomes" id="UP000814176">
    <property type="component" value="Unassembled WGS sequence"/>
</dbReference>
<organism evidence="1 2">
    <name type="scientific">Rhodofomes roseus</name>
    <dbReference type="NCBI Taxonomy" id="34475"/>
    <lineage>
        <taxon>Eukaryota</taxon>
        <taxon>Fungi</taxon>
        <taxon>Dikarya</taxon>
        <taxon>Basidiomycota</taxon>
        <taxon>Agaricomycotina</taxon>
        <taxon>Agaricomycetes</taxon>
        <taxon>Polyporales</taxon>
        <taxon>Rhodofomes</taxon>
    </lineage>
</organism>
<evidence type="ECO:0000313" key="2">
    <source>
        <dbReference type="Proteomes" id="UP000814176"/>
    </source>
</evidence>
<gene>
    <name evidence="1" type="ORF">C8Q71DRAFT_184416</name>
</gene>
<keyword evidence="2" id="KW-1185">Reference proteome</keyword>
<name>A0ABQ8K8Q1_9APHY</name>
<comment type="caution">
    <text evidence="1">The sequence shown here is derived from an EMBL/GenBank/DDBJ whole genome shotgun (WGS) entry which is preliminary data.</text>
</comment>
<evidence type="ECO:0000313" key="1">
    <source>
        <dbReference type="EMBL" id="KAH9833463.1"/>
    </source>
</evidence>
<sequence length="423" mass="48313">MPAVRTLVFCGCIRPSMHPTFAKGLRLFESIRCLELSTFILGSLGELYRMLIGCPLLEALILRNGRYRSPYPAQTAAPSRTPSQNVHLPKLRRLELRHLETSLFVSLVDWLSRTACSKDITHLAISEFAGVGAQLSTRLLQAIGPSLEQLCLVDIPMRPYLHADDDAPNLGLNSNIMQVDAEIKAADCESIKSLTSLMMPPDSDGDADYRMHFMRSWWLIIRTVPYPARQRIHLNFIRMGWDLFARAHSEPIKTIMHEEDIDLVRLRFWDGAPVGGHNPGASRRICCFEVYRRFADGRVVQSQCGKEIRGDDAYWVTRVFELHMASHHLPQIRQEPQGTHFVSVTNCRWLYPDGMICDQMIKVHSDARRPCYALAQHVGKKTDHFALHLARCQREDCGCNKDFPSYDALARHHRRLDERLNSS</sequence>
<dbReference type="GeneID" id="71997564"/>
<proteinExistence type="predicted"/>
<protein>
    <recommendedName>
        <fullName evidence="3">C2H2-type domain-containing protein</fullName>
    </recommendedName>
</protein>
<dbReference type="RefSeq" id="XP_047776203.1">
    <property type="nucleotide sequence ID" value="XM_047916832.1"/>
</dbReference>
<evidence type="ECO:0008006" key="3">
    <source>
        <dbReference type="Google" id="ProtNLM"/>
    </source>
</evidence>
<dbReference type="SUPFAM" id="SSF52047">
    <property type="entry name" value="RNI-like"/>
    <property type="match status" value="1"/>
</dbReference>
<dbReference type="EMBL" id="JADCUA010000018">
    <property type="protein sequence ID" value="KAH9833463.1"/>
    <property type="molecule type" value="Genomic_DNA"/>
</dbReference>
<accession>A0ABQ8K8Q1</accession>